<dbReference type="EMBL" id="LAZR01007224">
    <property type="protein sequence ID" value="KKM86625.1"/>
    <property type="molecule type" value="Genomic_DNA"/>
</dbReference>
<name>A0A0F9NCX4_9ZZZZ</name>
<gene>
    <name evidence="1" type="ORF">LCGC14_1277120</name>
</gene>
<accession>A0A0F9NCX4</accession>
<dbReference type="AlphaFoldDB" id="A0A0F9NCX4"/>
<reference evidence="1" key="1">
    <citation type="journal article" date="2015" name="Nature">
        <title>Complex archaea that bridge the gap between prokaryotes and eukaryotes.</title>
        <authorList>
            <person name="Spang A."/>
            <person name="Saw J.H."/>
            <person name="Jorgensen S.L."/>
            <person name="Zaremba-Niedzwiedzka K."/>
            <person name="Martijn J."/>
            <person name="Lind A.E."/>
            <person name="van Eijk R."/>
            <person name="Schleper C."/>
            <person name="Guy L."/>
            <person name="Ettema T.J."/>
        </authorList>
    </citation>
    <scope>NUCLEOTIDE SEQUENCE</scope>
</reference>
<proteinExistence type="predicted"/>
<comment type="caution">
    <text evidence="1">The sequence shown here is derived from an EMBL/GenBank/DDBJ whole genome shotgun (WGS) entry which is preliminary data.</text>
</comment>
<dbReference type="Gene3D" id="2.60.120.560">
    <property type="entry name" value="Exo-inulinase, domain 1"/>
    <property type="match status" value="1"/>
</dbReference>
<sequence length="1063" mass="114572">MPWTENGFEVFAGLTALGSQRTQPLTAEGLAVFDAPSPWPQAPKLLLVADLDSDGEFETDFSPYLLRAEVDEGRARALDAFRTRSALFTLDNEDSRFAPRNTGSPYSPNIKHGRKVRHGVQMQMRTVRNLSENPSAEFDIEGNVATGGATIVRDPEGFIDDFDSDTSGLYTEVGGPSRWTFNPSESRLETTASGVASQLFRDSLSLTDVVMEVECDTSGFALDMVLRYVDTLNFYRLELYDVDSGNPTRPSLVLTRMLAGAATQIGGFTIPAWAVGMRHRIRYSLVGSTHKIYWDDELVLTATDATVAGPGQVGFGVTAVGGGQINWVEVTDPAAAMARARHGTASLKVTPAAADDSGVVHTKRDGTRFAVAPGVSYAAQVSVVATGEVPLSLDIAWYDSASALISTDTISFVPGTGADWTEISLIATAPNNAAFAQLAVLVDADVYLGGHDFWCDGWALYDSPYVEPYCDGDQAGSTWLPFGTGPIAPHTGSQSYRVQNPTMIKFTGAMREFGFLRGPSPKEFNMTCTGSMEKFVNSPLIAGAYIGTSSIPLKPKHVLDRLMDLLEQGEVITDTGARVWGGGWTGVSASVSQASGVIYAHGDEFYNFMDVWLWNPNDAGSGAQLDVTSLAAAGKRFRFAVFLGVRQIGGFTPPFDYDVKVQLRDSNGVVASTIVTLPSEANYGGGPFVYAEIEGTFSDGAANRYVEILADGAAWSDGNNNAFKFLCYHLAPWSSHNQRSVRGTLWESANVVYLSGYNRSGQLMLEELLKSTGAWAFEDGDGNFIAEDFTTRWPNKRAFTRLSDVLDGLGYSTDGYNESATGFYNLIRVGSHGDLDIQPRGSRLVWSAEGAIVIAPNARRVLRVPFYADGEGVFIPNLIGISYIRTAGSLVADSLMGSVNTPYVLAYGDTCEIVFVAGASGATITNLALTSGSLGADSVGSLREATETVYLEYDARASADEEPRVLPLAMPAQGYKTEMMDLLAHWVGTKYAKGPAELDVTISGNTLTKMLETIFREPGDTVWLKHMTGQGAFFLDSLFFIEGVKFSFSPGGVPTVVWHVEEA</sequence>
<protein>
    <submittedName>
        <fullName evidence="1">Uncharacterized protein</fullName>
    </submittedName>
</protein>
<organism evidence="1">
    <name type="scientific">marine sediment metagenome</name>
    <dbReference type="NCBI Taxonomy" id="412755"/>
    <lineage>
        <taxon>unclassified sequences</taxon>
        <taxon>metagenomes</taxon>
        <taxon>ecological metagenomes</taxon>
    </lineage>
</organism>
<evidence type="ECO:0000313" key="1">
    <source>
        <dbReference type="EMBL" id="KKM86625.1"/>
    </source>
</evidence>